<dbReference type="InterPro" id="IPR050808">
    <property type="entry name" value="Phage_Integrase"/>
</dbReference>
<dbReference type="Proteomes" id="UP001314261">
    <property type="component" value="Unassembled WGS sequence"/>
</dbReference>
<dbReference type="PANTHER" id="PTHR30629">
    <property type="entry name" value="PROPHAGE INTEGRASE"/>
    <property type="match status" value="1"/>
</dbReference>
<dbReference type="PROSITE" id="PS51900">
    <property type="entry name" value="CB"/>
    <property type="match status" value="1"/>
</dbReference>
<dbReference type="InterPro" id="IPR010998">
    <property type="entry name" value="Integrase_recombinase_N"/>
</dbReference>
<dbReference type="Pfam" id="PF00589">
    <property type="entry name" value="Phage_integrase"/>
    <property type="match status" value="1"/>
</dbReference>
<feature type="domain" description="Tyr recombinase" evidence="6">
    <location>
        <begin position="172"/>
        <end position="368"/>
    </location>
</feature>
<dbReference type="InterPro" id="IPR013762">
    <property type="entry name" value="Integrase-like_cat_sf"/>
</dbReference>
<dbReference type="Gene3D" id="1.10.443.10">
    <property type="entry name" value="Intergrase catalytic core"/>
    <property type="match status" value="1"/>
</dbReference>
<proteinExistence type="inferred from homology"/>
<evidence type="ECO:0000313" key="8">
    <source>
        <dbReference type="EMBL" id="CAK1233686.1"/>
    </source>
</evidence>
<comment type="similarity">
    <text evidence="1">Belongs to the 'phage' integrase family.</text>
</comment>
<comment type="caution">
    <text evidence="8">The sequence shown here is derived from an EMBL/GenBank/DDBJ whole genome shotgun (WGS) entry which is preliminary data.</text>
</comment>
<evidence type="ECO:0000313" key="9">
    <source>
        <dbReference type="Proteomes" id="UP001314261"/>
    </source>
</evidence>
<dbReference type="RefSeq" id="WP_338344991.1">
    <property type="nucleotide sequence ID" value="NZ_CAUZLK010000003.1"/>
</dbReference>
<dbReference type="InterPro" id="IPR004107">
    <property type="entry name" value="Integrase_SAM-like_N"/>
</dbReference>
<name>A0ABM9MR95_9LACO</name>
<dbReference type="InterPro" id="IPR002104">
    <property type="entry name" value="Integrase_catalytic"/>
</dbReference>
<dbReference type="Pfam" id="PF14659">
    <property type="entry name" value="Phage_int_SAM_3"/>
    <property type="match status" value="1"/>
</dbReference>
<dbReference type="PROSITE" id="PS51898">
    <property type="entry name" value="TYR_RECOMBINASE"/>
    <property type="match status" value="1"/>
</dbReference>
<feature type="domain" description="Core-binding (CB)" evidence="7">
    <location>
        <begin position="69"/>
        <end position="148"/>
    </location>
</feature>
<dbReference type="Gene3D" id="1.10.150.130">
    <property type="match status" value="1"/>
</dbReference>
<evidence type="ECO:0000256" key="5">
    <source>
        <dbReference type="PROSITE-ProRule" id="PRU01248"/>
    </source>
</evidence>
<dbReference type="CDD" id="cd01189">
    <property type="entry name" value="INT_ICEBs1_C_like"/>
    <property type="match status" value="1"/>
</dbReference>
<reference evidence="8 9" key="1">
    <citation type="submission" date="2023-10" db="EMBL/GenBank/DDBJ databases">
        <authorList>
            <person name="Botero Cardona J."/>
        </authorList>
    </citation>
    <scope>NUCLEOTIDE SEQUENCE [LARGE SCALE GENOMIC DNA]</scope>
    <source>
        <strain evidence="8 9">R-54839</strain>
    </source>
</reference>
<keyword evidence="4" id="KW-0233">DNA recombination</keyword>
<dbReference type="InterPro" id="IPR011010">
    <property type="entry name" value="DNA_brk_join_enz"/>
</dbReference>
<keyword evidence="2" id="KW-0229">DNA integration</keyword>
<accession>A0ABM9MR95</accession>
<dbReference type="EMBL" id="CAUZLR010000002">
    <property type="protein sequence ID" value="CAK1233686.1"/>
    <property type="molecule type" value="Genomic_DNA"/>
</dbReference>
<dbReference type="PANTHER" id="PTHR30629:SF2">
    <property type="entry name" value="PROPHAGE INTEGRASE INTS-RELATED"/>
    <property type="match status" value="1"/>
</dbReference>
<evidence type="ECO:0000256" key="3">
    <source>
        <dbReference type="ARBA" id="ARBA00023125"/>
    </source>
</evidence>
<keyword evidence="9" id="KW-1185">Reference proteome</keyword>
<dbReference type="SUPFAM" id="SSF56349">
    <property type="entry name" value="DNA breaking-rejoining enzymes"/>
    <property type="match status" value="1"/>
</dbReference>
<organism evidence="8 9">
    <name type="scientific">Fructobacillus fructosus</name>
    <dbReference type="NCBI Taxonomy" id="1631"/>
    <lineage>
        <taxon>Bacteria</taxon>
        <taxon>Bacillati</taxon>
        <taxon>Bacillota</taxon>
        <taxon>Bacilli</taxon>
        <taxon>Lactobacillales</taxon>
        <taxon>Lactobacillaceae</taxon>
        <taxon>Fructobacillus</taxon>
    </lineage>
</organism>
<evidence type="ECO:0000256" key="2">
    <source>
        <dbReference type="ARBA" id="ARBA00022908"/>
    </source>
</evidence>
<sequence>MQIKEVNSKRGKTYEVVGYLGQNKDGTKARAKKRGFETKRSAQQWFNNEKLLFMNGESRYNKKTTPDVMTIQELYDMWLETYQHTVEESTLGKTIKTVELHILPQWGSVLVSDIKPIDLQRYINTLQGQMLHYRKVVGHLRRLVSIAVRMDMIPVDPFTKVEMPKERRNPNKPKQFMDTTEFMDFVDVLDSQYKKINFQAYVCIRLAAFTGMRTEELLALQWKHVDFNGGYISIVQALGRGLRGGTYLKGTKSKSSQRTLKIDNGMLAILSDWYETTAYKTQDDFVFNNEGKTLQIGRPNKWLHDVSEQYGVAVGLSMHKLRHTWATLALDQGASVKQVQTYLGHADVSMTLNVYSDITKRASDETGNVLSKLTAKGHTKEHKTL</sequence>
<evidence type="ECO:0000256" key="4">
    <source>
        <dbReference type="ARBA" id="ARBA00023172"/>
    </source>
</evidence>
<gene>
    <name evidence="8" type="ORF">R54839_PPFHFPJH_00562</name>
</gene>
<evidence type="ECO:0000256" key="1">
    <source>
        <dbReference type="ARBA" id="ARBA00008857"/>
    </source>
</evidence>
<keyword evidence="3 5" id="KW-0238">DNA-binding</keyword>
<evidence type="ECO:0000259" key="7">
    <source>
        <dbReference type="PROSITE" id="PS51900"/>
    </source>
</evidence>
<protein>
    <submittedName>
        <fullName evidence="8">Includes phage integrase (FimB)</fullName>
    </submittedName>
</protein>
<dbReference type="InterPro" id="IPR044068">
    <property type="entry name" value="CB"/>
</dbReference>
<evidence type="ECO:0000259" key="6">
    <source>
        <dbReference type="PROSITE" id="PS51898"/>
    </source>
</evidence>